<sequence>MELSESVQKGFQMLADPRSFDSNAFTLLLRAAFQSLLDAQADEAVLGKPLGSARSWIRRGGGALGEGESPGKRKSPGFALRSGRSVGDVALPGLGADSEHCFGPTWHLHRANSTFLARFPSQSLCSFVKPVFKSCLWPKHLRCLALSEAAAVLTVGLHLGSSLQFKLPGLG</sequence>
<dbReference type="PANTHER" id="PTHR31159:SF1">
    <property type="entry name" value="COMM DOMAIN-CONTAINING PROTEIN 3"/>
    <property type="match status" value="1"/>
</dbReference>
<dbReference type="AlphaFoldDB" id="B7Z2U1"/>
<proteinExistence type="evidence at transcript level"/>
<reference evidence="2" key="1">
    <citation type="submission" date="2007-10" db="EMBL/GenBank/DDBJ databases">
        <title>NEDO human cDNA sequencing project focused on splicing variants.</title>
        <authorList>
            <person name="Wakamatsu A."/>
            <person name="Yamamoto J."/>
            <person name="Kimura K."/>
            <person name="Ishii S."/>
            <person name="Watanabe K."/>
            <person name="Sugiyama A."/>
            <person name="Murakawa K."/>
            <person name="Kaida T."/>
            <person name="Tsuchiya K."/>
            <person name="Fukuzumi Y."/>
            <person name="Kumagai A."/>
            <person name="Oishi Y."/>
            <person name="Yamamoto S."/>
            <person name="Ono Y."/>
            <person name="Komori Y."/>
            <person name="Yamazaki M."/>
            <person name="Kisu Y."/>
            <person name="Nishikawa T."/>
            <person name="Sugano S."/>
            <person name="Nomura N."/>
            <person name="Isogai T."/>
        </authorList>
    </citation>
    <scope>NUCLEOTIDE SEQUENCE</scope>
    <source>
        <tissue evidence="2">Brain</tissue>
    </source>
</reference>
<dbReference type="PANTHER" id="PTHR31159">
    <property type="entry name" value="COMM DOMAIN-CONTAINING PROTEIN 3"/>
    <property type="match status" value="1"/>
</dbReference>
<organism evidence="2">
    <name type="scientific">Homo sapiens</name>
    <name type="common">Human</name>
    <dbReference type="NCBI Taxonomy" id="9606"/>
    <lineage>
        <taxon>Eukaryota</taxon>
        <taxon>Metazoa</taxon>
        <taxon>Chordata</taxon>
        <taxon>Craniata</taxon>
        <taxon>Vertebrata</taxon>
        <taxon>Euteleostomi</taxon>
        <taxon>Mammalia</taxon>
        <taxon>Eutheria</taxon>
        <taxon>Euarchontoglires</taxon>
        <taxon>Primates</taxon>
        <taxon>Haplorrhini</taxon>
        <taxon>Catarrhini</taxon>
        <taxon>Hominidae</taxon>
        <taxon>Homo</taxon>
    </lineage>
</organism>
<evidence type="ECO:0000256" key="1">
    <source>
        <dbReference type="SAM" id="MobiDB-lite"/>
    </source>
</evidence>
<dbReference type="EMBL" id="AK295109">
    <property type="protein sequence ID" value="BAH11977.1"/>
    <property type="molecule type" value="mRNA"/>
</dbReference>
<accession>B7Z2U1</accession>
<protein>
    <submittedName>
        <fullName evidence="2">cDNA FLJ53739, weakly similar to COMM domain-containing protein 3</fullName>
    </submittedName>
</protein>
<dbReference type="InterPro" id="IPR037355">
    <property type="entry name" value="COMMD3"/>
</dbReference>
<name>B7Z2U1_HUMAN</name>
<feature type="region of interest" description="Disordered" evidence="1">
    <location>
        <begin position="61"/>
        <end position="81"/>
    </location>
</feature>
<evidence type="ECO:0000313" key="2">
    <source>
        <dbReference type="EMBL" id="BAH11977.1"/>
    </source>
</evidence>
<dbReference type="GO" id="GO:0006814">
    <property type="term" value="P:sodium ion transport"/>
    <property type="evidence" value="ECO:0007669"/>
    <property type="project" value="InterPro"/>
</dbReference>
<dbReference type="PeptideAtlas" id="B7Z2U1"/>